<organism evidence="2">
    <name type="scientific">Edafosvirus sp</name>
    <dbReference type="NCBI Taxonomy" id="2487765"/>
    <lineage>
        <taxon>Viruses</taxon>
        <taxon>Varidnaviria</taxon>
        <taxon>Bamfordvirae</taxon>
        <taxon>Nucleocytoviricota</taxon>
        <taxon>Megaviricetes</taxon>
        <taxon>Imitervirales</taxon>
        <taxon>Mimiviridae</taxon>
        <taxon>Klosneuvirinae</taxon>
    </lineage>
</organism>
<proteinExistence type="predicted"/>
<reference evidence="2" key="1">
    <citation type="submission" date="2018-10" db="EMBL/GenBank/DDBJ databases">
        <title>Hidden diversity of soil giant viruses.</title>
        <authorList>
            <person name="Schulz F."/>
            <person name="Alteio L."/>
            <person name="Goudeau D."/>
            <person name="Ryan E.M."/>
            <person name="Malmstrom R.R."/>
            <person name="Blanchard J."/>
            <person name="Woyke T."/>
        </authorList>
    </citation>
    <scope>NUCLEOTIDE SEQUENCE</scope>
    <source>
        <strain evidence="2">EDV1</strain>
    </source>
</reference>
<evidence type="ECO:0000313" key="2">
    <source>
        <dbReference type="EMBL" id="AYV77819.1"/>
    </source>
</evidence>
<dbReference type="EMBL" id="MK072066">
    <property type="protein sequence ID" value="AYV77819.1"/>
    <property type="molecule type" value="Genomic_DNA"/>
</dbReference>
<accession>A0A3G4ZWM1</accession>
<feature type="region of interest" description="Disordered" evidence="1">
    <location>
        <begin position="50"/>
        <end position="82"/>
    </location>
</feature>
<protein>
    <submittedName>
        <fullName evidence="2">Uncharacterized protein</fullName>
    </submittedName>
</protein>
<evidence type="ECO:0000256" key="1">
    <source>
        <dbReference type="SAM" id="MobiDB-lite"/>
    </source>
</evidence>
<gene>
    <name evidence="2" type="ORF">Edafosvirus1_150</name>
</gene>
<name>A0A3G4ZWM1_9VIRU</name>
<sequence length="203" mass="23607">MGADMSIENKIAYVQNRLLDIQWKKKDLLAQEIKYTSMLKEFTEKQKSINGKISEPHNINNPNGEDDDIDEQKYDYGDDYEDDDEQIYTSEDRYSECSEDSSDEQNLENITEHVTLENGSIIDKNIFDERRKLIVCSKCNCPVFCCHICNEIDTSMYCDKYIILCDKESCKLRAGYVKFNDNYIDRSDKFGCCVCSNDSESDD</sequence>